<organism evidence="1 2">
    <name type="scientific">Jimgerdemannia flammicorona</name>
    <dbReference type="NCBI Taxonomy" id="994334"/>
    <lineage>
        <taxon>Eukaryota</taxon>
        <taxon>Fungi</taxon>
        <taxon>Fungi incertae sedis</taxon>
        <taxon>Mucoromycota</taxon>
        <taxon>Mucoromycotina</taxon>
        <taxon>Endogonomycetes</taxon>
        <taxon>Endogonales</taxon>
        <taxon>Endogonaceae</taxon>
        <taxon>Jimgerdemannia</taxon>
    </lineage>
</organism>
<evidence type="ECO:0000313" key="2">
    <source>
        <dbReference type="Proteomes" id="UP000268093"/>
    </source>
</evidence>
<evidence type="ECO:0000313" key="1">
    <source>
        <dbReference type="EMBL" id="RUP43172.1"/>
    </source>
</evidence>
<dbReference type="AlphaFoldDB" id="A0A433CX70"/>
<dbReference type="EMBL" id="RBNI01011543">
    <property type="protein sequence ID" value="RUP43172.1"/>
    <property type="molecule type" value="Genomic_DNA"/>
</dbReference>
<keyword evidence="2" id="KW-1185">Reference proteome</keyword>
<dbReference type="Proteomes" id="UP000268093">
    <property type="component" value="Unassembled WGS sequence"/>
</dbReference>
<gene>
    <name evidence="1" type="ORF">BC936DRAFT_137519</name>
</gene>
<sequence>MTSFSTVHGWKLSCSHESLAQDAITTKTGSRISLCTLFCFILNHHGNGALRAAMAVGTGCYHA</sequence>
<reference evidence="1 2" key="1">
    <citation type="journal article" date="2018" name="New Phytol.">
        <title>Phylogenomics of Endogonaceae and evolution of mycorrhizas within Mucoromycota.</title>
        <authorList>
            <person name="Chang Y."/>
            <person name="Desiro A."/>
            <person name="Na H."/>
            <person name="Sandor L."/>
            <person name="Lipzen A."/>
            <person name="Clum A."/>
            <person name="Barry K."/>
            <person name="Grigoriev I.V."/>
            <person name="Martin F.M."/>
            <person name="Stajich J.E."/>
            <person name="Smith M.E."/>
            <person name="Bonito G."/>
            <person name="Spatafora J.W."/>
        </authorList>
    </citation>
    <scope>NUCLEOTIDE SEQUENCE [LARGE SCALE GENOMIC DNA]</scope>
    <source>
        <strain evidence="1 2">GMNB39</strain>
    </source>
</reference>
<proteinExistence type="predicted"/>
<accession>A0A433CX70</accession>
<protein>
    <submittedName>
        <fullName evidence="1">Uncharacterized protein</fullName>
    </submittedName>
</protein>
<name>A0A433CX70_9FUNG</name>
<comment type="caution">
    <text evidence="1">The sequence shown here is derived from an EMBL/GenBank/DDBJ whole genome shotgun (WGS) entry which is preliminary data.</text>
</comment>